<evidence type="ECO:0000313" key="2">
    <source>
        <dbReference type="EMBL" id="EKX31589.1"/>
    </source>
</evidence>
<dbReference type="OrthoDB" id="421671at2759"/>
<name>L1I6S6_GUITC</name>
<dbReference type="InterPro" id="IPR025638">
    <property type="entry name" value="DUF4336"/>
</dbReference>
<gene>
    <name evidence="2" type="ORF">GUITHDRAFT_82993</name>
</gene>
<dbReference type="eggNOG" id="ENOG502SHEK">
    <property type="taxonomic scope" value="Eukaryota"/>
</dbReference>
<feature type="compositionally biased region" description="Gly residues" evidence="1">
    <location>
        <begin position="12"/>
        <end position="22"/>
    </location>
</feature>
<proteinExistence type="predicted"/>
<accession>L1I6S6</accession>
<dbReference type="GeneID" id="17288307"/>
<dbReference type="Proteomes" id="UP000011087">
    <property type="component" value="Unassembled WGS sequence"/>
</dbReference>
<dbReference type="SUPFAM" id="SSF56281">
    <property type="entry name" value="Metallo-hydrolase/oxidoreductase"/>
    <property type="match status" value="1"/>
</dbReference>
<organism evidence="2">
    <name type="scientific">Guillardia theta (strain CCMP2712)</name>
    <name type="common">Cryptophyte</name>
    <dbReference type="NCBI Taxonomy" id="905079"/>
    <lineage>
        <taxon>Eukaryota</taxon>
        <taxon>Cryptophyceae</taxon>
        <taxon>Pyrenomonadales</taxon>
        <taxon>Geminigeraceae</taxon>
        <taxon>Guillardia</taxon>
    </lineage>
</organism>
<evidence type="ECO:0000256" key="1">
    <source>
        <dbReference type="SAM" id="MobiDB-lite"/>
    </source>
</evidence>
<dbReference type="PaxDb" id="55529-EKX31589"/>
<reference evidence="4" key="2">
    <citation type="submission" date="2012-11" db="EMBL/GenBank/DDBJ databases">
        <authorList>
            <person name="Kuo A."/>
            <person name="Curtis B.A."/>
            <person name="Tanifuji G."/>
            <person name="Burki F."/>
            <person name="Gruber A."/>
            <person name="Irimia M."/>
            <person name="Maruyama S."/>
            <person name="Arias M.C."/>
            <person name="Ball S.G."/>
            <person name="Gile G.H."/>
            <person name="Hirakawa Y."/>
            <person name="Hopkins J.F."/>
            <person name="Rensing S.A."/>
            <person name="Schmutz J."/>
            <person name="Symeonidi A."/>
            <person name="Elias M."/>
            <person name="Eveleigh R.J."/>
            <person name="Herman E.K."/>
            <person name="Klute M.J."/>
            <person name="Nakayama T."/>
            <person name="Obornik M."/>
            <person name="Reyes-Prieto A."/>
            <person name="Armbrust E.V."/>
            <person name="Aves S.J."/>
            <person name="Beiko R.G."/>
            <person name="Coutinho P."/>
            <person name="Dacks J.B."/>
            <person name="Durnford D.G."/>
            <person name="Fast N.M."/>
            <person name="Green B.R."/>
            <person name="Grisdale C."/>
            <person name="Hempe F."/>
            <person name="Henrissat B."/>
            <person name="Hoppner M.P."/>
            <person name="Ishida K.-I."/>
            <person name="Kim E."/>
            <person name="Koreny L."/>
            <person name="Kroth P.G."/>
            <person name="Liu Y."/>
            <person name="Malik S.-B."/>
            <person name="Maier U.G."/>
            <person name="McRose D."/>
            <person name="Mock T."/>
            <person name="Neilson J.A."/>
            <person name="Onodera N.T."/>
            <person name="Poole A.M."/>
            <person name="Pritham E.J."/>
            <person name="Richards T.A."/>
            <person name="Rocap G."/>
            <person name="Roy S.W."/>
            <person name="Sarai C."/>
            <person name="Schaack S."/>
            <person name="Shirato S."/>
            <person name="Slamovits C.H."/>
            <person name="Spencer D.F."/>
            <person name="Suzuki S."/>
            <person name="Worden A.Z."/>
            <person name="Zauner S."/>
            <person name="Barry K."/>
            <person name="Bell C."/>
            <person name="Bharti A.K."/>
            <person name="Crow J.A."/>
            <person name="Grimwood J."/>
            <person name="Kramer R."/>
            <person name="Lindquist E."/>
            <person name="Lucas S."/>
            <person name="Salamov A."/>
            <person name="McFadden G.I."/>
            <person name="Lane C.E."/>
            <person name="Keeling P.J."/>
            <person name="Gray M.W."/>
            <person name="Grigoriev I.V."/>
            <person name="Archibald J.M."/>
        </authorList>
    </citation>
    <scope>NUCLEOTIDE SEQUENCE</scope>
    <source>
        <strain evidence="4">CCMP2712</strain>
    </source>
</reference>
<evidence type="ECO:0000313" key="4">
    <source>
        <dbReference type="Proteomes" id="UP000011087"/>
    </source>
</evidence>
<dbReference type="PANTHER" id="PTHR33835:SF1">
    <property type="entry name" value="METALLO-BETA-LACTAMASE DOMAIN-CONTAINING PROTEIN"/>
    <property type="match status" value="1"/>
</dbReference>
<feature type="region of interest" description="Disordered" evidence="1">
    <location>
        <begin position="277"/>
        <end position="303"/>
    </location>
</feature>
<reference evidence="2 4" key="1">
    <citation type="journal article" date="2012" name="Nature">
        <title>Algal genomes reveal evolutionary mosaicism and the fate of nucleomorphs.</title>
        <authorList>
            <consortium name="DOE Joint Genome Institute"/>
            <person name="Curtis B.A."/>
            <person name="Tanifuji G."/>
            <person name="Burki F."/>
            <person name="Gruber A."/>
            <person name="Irimia M."/>
            <person name="Maruyama S."/>
            <person name="Arias M.C."/>
            <person name="Ball S.G."/>
            <person name="Gile G.H."/>
            <person name="Hirakawa Y."/>
            <person name="Hopkins J.F."/>
            <person name="Kuo A."/>
            <person name="Rensing S.A."/>
            <person name="Schmutz J."/>
            <person name="Symeonidi A."/>
            <person name="Elias M."/>
            <person name="Eveleigh R.J."/>
            <person name="Herman E.K."/>
            <person name="Klute M.J."/>
            <person name="Nakayama T."/>
            <person name="Obornik M."/>
            <person name="Reyes-Prieto A."/>
            <person name="Armbrust E.V."/>
            <person name="Aves S.J."/>
            <person name="Beiko R.G."/>
            <person name="Coutinho P."/>
            <person name="Dacks J.B."/>
            <person name="Durnford D.G."/>
            <person name="Fast N.M."/>
            <person name="Green B.R."/>
            <person name="Grisdale C.J."/>
            <person name="Hempel F."/>
            <person name="Henrissat B."/>
            <person name="Hoppner M.P."/>
            <person name="Ishida K."/>
            <person name="Kim E."/>
            <person name="Koreny L."/>
            <person name="Kroth P.G."/>
            <person name="Liu Y."/>
            <person name="Malik S.B."/>
            <person name="Maier U.G."/>
            <person name="McRose D."/>
            <person name="Mock T."/>
            <person name="Neilson J.A."/>
            <person name="Onodera N.T."/>
            <person name="Poole A.M."/>
            <person name="Pritham E.J."/>
            <person name="Richards T.A."/>
            <person name="Rocap G."/>
            <person name="Roy S.W."/>
            <person name="Sarai C."/>
            <person name="Schaack S."/>
            <person name="Shirato S."/>
            <person name="Slamovits C.H."/>
            <person name="Spencer D.F."/>
            <person name="Suzuki S."/>
            <person name="Worden A.Z."/>
            <person name="Zauner S."/>
            <person name="Barry K."/>
            <person name="Bell C."/>
            <person name="Bharti A.K."/>
            <person name="Crow J.A."/>
            <person name="Grimwood J."/>
            <person name="Kramer R."/>
            <person name="Lindquist E."/>
            <person name="Lucas S."/>
            <person name="Salamov A."/>
            <person name="McFadden G.I."/>
            <person name="Lane C.E."/>
            <person name="Keeling P.J."/>
            <person name="Gray M.W."/>
            <person name="Grigoriev I.V."/>
            <person name="Archibald J.M."/>
        </authorList>
    </citation>
    <scope>NUCLEOTIDE SEQUENCE</scope>
    <source>
        <strain evidence="2 4">CCMP2712</strain>
    </source>
</reference>
<keyword evidence="4" id="KW-1185">Reference proteome</keyword>
<sequence>MAAVGQPRPLREGGGGGGGGGGGRRDLKRLIEVAPGFYNVRGKFTLLGGLLNLGTHMSLCLLQSGKYLVIDTIKLDDEIRHEICSITDNGKLIEAVIATHPYHTLAFRDFFAAFPHAPYYGTPRHLDVIKDIPWKGEIMANKSRWEPEIEMRIPDGSEFVLPLPPKTNHFSNVFVLHKASKTIHNDDCVLVWNNPPLLLKIFGFRDGDMSFHPSIKGPGLYPTCQAPSAFREWVKRLLVEWDFDNICTAHNGNCIGGAKEKLRATLERAEPLLEKLIKRNSKAKPPKDFGAWSTKESDPPECG</sequence>
<dbReference type="HOGENOM" id="CLU_1069210_0_0_1"/>
<dbReference type="AlphaFoldDB" id="L1I6S6"/>
<reference evidence="3" key="3">
    <citation type="submission" date="2015-06" db="UniProtKB">
        <authorList>
            <consortium name="EnsemblProtists"/>
        </authorList>
    </citation>
    <scope>IDENTIFICATION</scope>
</reference>
<dbReference type="KEGG" id="gtt:GUITHDRAFT_82993"/>
<dbReference type="Gene3D" id="3.60.15.10">
    <property type="entry name" value="Ribonuclease Z/Hydroxyacylglutathione hydrolase-like"/>
    <property type="match status" value="1"/>
</dbReference>
<dbReference type="InterPro" id="IPR036866">
    <property type="entry name" value="RibonucZ/Hydroxyglut_hydro"/>
</dbReference>
<dbReference type="RefSeq" id="XP_005818569.1">
    <property type="nucleotide sequence ID" value="XM_005818512.1"/>
</dbReference>
<dbReference type="EMBL" id="JH993259">
    <property type="protein sequence ID" value="EKX31589.1"/>
    <property type="molecule type" value="Genomic_DNA"/>
</dbReference>
<evidence type="ECO:0000313" key="3">
    <source>
        <dbReference type="EnsemblProtists" id="EKX31589"/>
    </source>
</evidence>
<evidence type="ECO:0008006" key="5">
    <source>
        <dbReference type="Google" id="ProtNLM"/>
    </source>
</evidence>
<protein>
    <recommendedName>
        <fullName evidence="5">Metallo-beta-lactamase domain-containing protein</fullName>
    </recommendedName>
</protein>
<dbReference type="OMA" id="GFWNIRG"/>
<feature type="region of interest" description="Disordered" evidence="1">
    <location>
        <begin position="1"/>
        <end position="23"/>
    </location>
</feature>
<dbReference type="EnsemblProtists" id="EKX31589">
    <property type="protein sequence ID" value="EKX31589"/>
    <property type="gene ID" value="GUITHDRAFT_82993"/>
</dbReference>
<dbReference type="PANTHER" id="PTHR33835">
    <property type="entry name" value="YALI0C07656P"/>
    <property type="match status" value="1"/>
</dbReference>